<dbReference type="Pfam" id="PF03222">
    <property type="entry name" value="Trp_Tyr_perm"/>
    <property type="match status" value="1"/>
</dbReference>
<dbReference type="Gene3D" id="1.20.1740.10">
    <property type="entry name" value="Amino acid/polyamine transporter I"/>
    <property type="match status" value="1"/>
</dbReference>
<evidence type="ECO:0000256" key="7">
    <source>
        <dbReference type="ARBA" id="ARBA00022989"/>
    </source>
</evidence>
<feature type="transmembrane region" description="Helical" evidence="9">
    <location>
        <begin position="150"/>
        <end position="167"/>
    </location>
</feature>
<dbReference type="PANTHER" id="PTHR46997:SF2">
    <property type="entry name" value="TYROSINE-SPECIFIC TRANSPORT SYSTEM"/>
    <property type="match status" value="1"/>
</dbReference>
<dbReference type="PRINTS" id="PR00166">
    <property type="entry name" value="AROAAPRMEASE"/>
</dbReference>
<evidence type="ECO:0000256" key="6">
    <source>
        <dbReference type="ARBA" id="ARBA00022970"/>
    </source>
</evidence>
<evidence type="ECO:0000256" key="5">
    <source>
        <dbReference type="ARBA" id="ARBA00022692"/>
    </source>
</evidence>
<evidence type="ECO:0000256" key="8">
    <source>
        <dbReference type="ARBA" id="ARBA00023136"/>
    </source>
</evidence>
<sequence length="396" mass="42977">MKSRFIGGILLIVGTSIGGGMLALPVANSATGFWQSSIFLLICWAIMTLGALFILEANLYLPPGKHMVSMAASTLGGPGLLTAWLSYLFLLYTLLSAYISGGADVFGSLFTRIGISLNEWEASLLFTLVFGLVVYGGIRRVDLLNRALMFGKLAAYFILVVLIAPHVNFQNYQGGDYRFIAGTVMILITSFGFAIIVPNLRDYFNDDIKTLKKVVLIGSLIPLLCYLAWDAVIIGTLPGEGQFGLAALMHDEHTTSALAANLSHTVNSTLISSLFNFFTSICMLTAFLGVSLCLISFLADGLNMVQKGYQGLGLFLLTFLPPLLIVIYYPGAYIHALNYAGIFCVILLLLLPALMTLMGRKKFSSPYQVPGGKFSQWLVIVFSIALLINTGWQLIG</sequence>
<comment type="subcellular location">
    <subcellularLocation>
        <location evidence="1">Cell inner membrane</location>
        <topology evidence="1">Multi-pass membrane protein</topology>
    </subcellularLocation>
</comment>
<dbReference type="Proteomes" id="UP001222087">
    <property type="component" value="Chromosome"/>
</dbReference>
<reference evidence="10 11" key="1">
    <citation type="submission" date="2023-02" db="EMBL/GenBank/DDBJ databases">
        <title>Genome Sequence of L. cardiaca H63T.</title>
        <authorList>
            <person name="Lopez A.E."/>
            <person name="Cianciotto N.P."/>
        </authorList>
    </citation>
    <scope>NUCLEOTIDE SEQUENCE [LARGE SCALE GENOMIC DNA]</scope>
    <source>
        <strain evidence="10 11">H63</strain>
    </source>
</reference>
<evidence type="ECO:0000256" key="9">
    <source>
        <dbReference type="SAM" id="Phobius"/>
    </source>
</evidence>
<evidence type="ECO:0000256" key="2">
    <source>
        <dbReference type="ARBA" id="ARBA00022448"/>
    </source>
</evidence>
<feature type="transmembrane region" description="Helical" evidence="9">
    <location>
        <begin position="277"/>
        <end position="299"/>
    </location>
</feature>
<evidence type="ECO:0000313" key="10">
    <source>
        <dbReference type="EMBL" id="WED43315.1"/>
    </source>
</evidence>
<name>A0ABY8AUX3_9GAMM</name>
<evidence type="ECO:0000313" key="11">
    <source>
        <dbReference type="Proteomes" id="UP001222087"/>
    </source>
</evidence>
<keyword evidence="8 9" id="KW-0472">Membrane</keyword>
<evidence type="ECO:0000256" key="3">
    <source>
        <dbReference type="ARBA" id="ARBA00022475"/>
    </source>
</evidence>
<keyword evidence="7 9" id="KW-1133">Transmembrane helix</keyword>
<keyword evidence="11" id="KW-1185">Reference proteome</keyword>
<dbReference type="InterPro" id="IPR018227">
    <property type="entry name" value="Amino_acid_transport_2"/>
</dbReference>
<dbReference type="InterPro" id="IPR013059">
    <property type="entry name" value="Trp_tyr_transpt"/>
</dbReference>
<feature type="transmembrane region" description="Helical" evidence="9">
    <location>
        <begin position="377"/>
        <end position="395"/>
    </location>
</feature>
<feature type="transmembrane region" description="Helical" evidence="9">
    <location>
        <begin position="81"/>
        <end position="100"/>
    </location>
</feature>
<evidence type="ECO:0000256" key="4">
    <source>
        <dbReference type="ARBA" id="ARBA00022519"/>
    </source>
</evidence>
<protein>
    <submittedName>
        <fullName evidence="10">Aromatic amino acid transport family protein</fullName>
    </submittedName>
</protein>
<gene>
    <name evidence="10" type="ORF">PXX05_00635</name>
</gene>
<keyword evidence="4" id="KW-0997">Cell inner membrane</keyword>
<feature type="transmembrane region" description="Helical" evidence="9">
    <location>
        <begin position="311"/>
        <end position="330"/>
    </location>
</feature>
<feature type="transmembrane region" description="Helical" evidence="9">
    <location>
        <begin position="179"/>
        <end position="198"/>
    </location>
</feature>
<keyword evidence="5 9" id="KW-0812">Transmembrane</keyword>
<dbReference type="EMBL" id="CP119078">
    <property type="protein sequence ID" value="WED43315.1"/>
    <property type="molecule type" value="Genomic_DNA"/>
</dbReference>
<keyword evidence="3" id="KW-1003">Cell membrane</keyword>
<dbReference type="PANTHER" id="PTHR46997">
    <property type="entry name" value="LOW AFFINITY TRYPTOPHAN PERMEASE-RELATED"/>
    <property type="match status" value="1"/>
</dbReference>
<feature type="transmembrane region" description="Helical" evidence="9">
    <location>
        <begin position="336"/>
        <end position="357"/>
    </location>
</feature>
<organism evidence="10 11">
    <name type="scientific">Legionella cardiaca</name>
    <dbReference type="NCBI Taxonomy" id="1071983"/>
    <lineage>
        <taxon>Bacteria</taxon>
        <taxon>Pseudomonadati</taxon>
        <taxon>Pseudomonadota</taxon>
        <taxon>Gammaproteobacteria</taxon>
        <taxon>Legionellales</taxon>
        <taxon>Legionellaceae</taxon>
        <taxon>Legionella</taxon>
    </lineage>
</organism>
<dbReference type="RefSeq" id="WP_275089128.1">
    <property type="nucleotide sequence ID" value="NZ_CP119078.1"/>
</dbReference>
<feature type="transmembrane region" description="Helical" evidence="9">
    <location>
        <begin position="120"/>
        <end position="138"/>
    </location>
</feature>
<feature type="transmembrane region" description="Helical" evidence="9">
    <location>
        <begin position="210"/>
        <end position="229"/>
    </location>
</feature>
<evidence type="ECO:0000256" key="1">
    <source>
        <dbReference type="ARBA" id="ARBA00004429"/>
    </source>
</evidence>
<accession>A0ABY8AUX3</accession>
<feature type="transmembrane region" description="Helical" evidence="9">
    <location>
        <begin position="39"/>
        <end position="61"/>
    </location>
</feature>
<keyword evidence="2" id="KW-0813">Transport</keyword>
<proteinExistence type="predicted"/>
<keyword evidence="6" id="KW-0029">Amino-acid transport</keyword>